<dbReference type="OrthoDB" id="248095at2"/>
<sequence length="549" mass="60899">MMLRRFHHLRWLSGLLVFATLACGPWRSARAVTPDSPDVKAVLDKAFQFLETADDARLGGKCLIGLAFLKNGADEKHPKIEAAVKACIAATKRDATEIKNDIYSTGIAIIFLCTLNPSKYSVEILKLRDSLLARQKPHGGWGYPERDTGDTSMTQYAVLSFWEISKAGLGCDIESTEKVANWIIRTQDPGGSFGYQGREATFEEEEGKKPKMELVKQDSAKLSMAAAGLGCTYMVADLLKLSELTTERDAKLPPALRPVKKPLAQVALTDKVELRYIRAAQERGRSWLAKNYKIDPPGFTFYYLYGLERYQSFYEASEGRFIKEPRWYNEGFVYLKKEQQEDGSWKGANEALNAPDTAFAVLFLLRSTKKAIEKSRAYSEATLVSGRGLPGNSQEVAIRSGRIVQTKVNVTITQLVDILHAPEHKAFGTVSGDLELLRERLTPLTAAEQATHLARLRTLALTGGAESRLAAVKVLGLVRDLHGAESLIAALDDLDWRIVVAADHSLRQIGRIVSPSTLGDKPNKVARADAIQSWKLWLLSIRPDAEFFN</sequence>
<proteinExistence type="predicted"/>
<dbReference type="AlphaFoldDB" id="A0A517YDI5"/>
<reference evidence="1 2" key="1">
    <citation type="submission" date="2019-02" db="EMBL/GenBank/DDBJ databases">
        <title>Deep-cultivation of Planctomycetes and their phenomic and genomic characterization uncovers novel biology.</title>
        <authorList>
            <person name="Wiegand S."/>
            <person name="Jogler M."/>
            <person name="Boedeker C."/>
            <person name="Pinto D."/>
            <person name="Vollmers J."/>
            <person name="Rivas-Marin E."/>
            <person name="Kohn T."/>
            <person name="Peeters S.H."/>
            <person name="Heuer A."/>
            <person name="Rast P."/>
            <person name="Oberbeckmann S."/>
            <person name="Bunk B."/>
            <person name="Jeske O."/>
            <person name="Meyerdierks A."/>
            <person name="Storesund J.E."/>
            <person name="Kallscheuer N."/>
            <person name="Luecker S."/>
            <person name="Lage O.M."/>
            <person name="Pohl T."/>
            <person name="Merkel B.J."/>
            <person name="Hornburger P."/>
            <person name="Mueller R.-W."/>
            <person name="Bruemmer F."/>
            <person name="Labrenz M."/>
            <person name="Spormann A.M."/>
            <person name="Op den Camp H."/>
            <person name="Overmann J."/>
            <person name="Amann R."/>
            <person name="Jetten M.S.M."/>
            <person name="Mascher T."/>
            <person name="Medema M.H."/>
            <person name="Devos D.P."/>
            <person name="Kaster A.-K."/>
            <person name="Ovreas L."/>
            <person name="Rohde M."/>
            <person name="Galperin M.Y."/>
            <person name="Jogler C."/>
        </authorList>
    </citation>
    <scope>NUCLEOTIDE SEQUENCE [LARGE SCALE GENOMIC DNA]</scope>
    <source>
        <strain evidence="1 2">ETA_A8</strain>
    </source>
</reference>
<dbReference type="RefSeq" id="WP_145090066.1">
    <property type="nucleotide sequence ID" value="NZ_CP036274.1"/>
</dbReference>
<evidence type="ECO:0000313" key="1">
    <source>
        <dbReference type="EMBL" id="QDU28192.1"/>
    </source>
</evidence>
<dbReference type="EMBL" id="CP036274">
    <property type="protein sequence ID" value="QDU28192.1"/>
    <property type="molecule type" value="Genomic_DNA"/>
</dbReference>
<dbReference type="Gene3D" id="1.50.10.20">
    <property type="match status" value="2"/>
</dbReference>
<name>A0A517YDI5_9BACT</name>
<dbReference type="InterPro" id="IPR008930">
    <property type="entry name" value="Terpenoid_cyclase/PrenylTrfase"/>
</dbReference>
<keyword evidence="2" id="KW-1185">Reference proteome</keyword>
<evidence type="ECO:0000313" key="2">
    <source>
        <dbReference type="Proteomes" id="UP000315017"/>
    </source>
</evidence>
<dbReference type="KEGG" id="aagg:ETAA8_32920"/>
<gene>
    <name evidence="1" type="ORF">ETAA8_32920</name>
</gene>
<protein>
    <submittedName>
        <fullName evidence="1">Prenyltransferase and squalene oxidase repeat protein</fullName>
    </submittedName>
</protein>
<dbReference type="Proteomes" id="UP000315017">
    <property type="component" value="Chromosome"/>
</dbReference>
<dbReference type="CDD" id="cd00688">
    <property type="entry name" value="ISOPREN_C2_like"/>
    <property type="match status" value="1"/>
</dbReference>
<organism evidence="1 2">
    <name type="scientific">Anatilimnocola aggregata</name>
    <dbReference type="NCBI Taxonomy" id="2528021"/>
    <lineage>
        <taxon>Bacteria</taxon>
        <taxon>Pseudomonadati</taxon>
        <taxon>Planctomycetota</taxon>
        <taxon>Planctomycetia</taxon>
        <taxon>Pirellulales</taxon>
        <taxon>Pirellulaceae</taxon>
        <taxon>Anatilimnocola</taxon>
    </lineage>
</organism>
<keyword evidence="1" id="KW-0808">Transferase</keyword>
<accession>A0A517YDI5</accession>
<dbReference type="SUPFAM" id="SSF48239">
    <property type="entry name" value="Terpenoid cyclases/Protein prenyltransferases"/>
    <property type="match status" value="1"/>
</dbReference>
<dbReference type="GO" id="GO:0016740">
    <property type="term" value="F:transferase activity"/>
    <property type="evidence" value="ECO:0007669"/>
    <property type="project" value="UniProtKB-KW"/>
</dbReference>
<dbReference type="PROSITE" id="PS51257">
    <property type="entry name" value="PROKAR_LIPOPROTEIN"/>
    <property type="match status" value="1"/>
</dbReference>